<protein>
    <submittedName>
        <fullName evidence="3">Thioesterase</fullName>
    </submittedName>
</protein>
<dbReference type="CDD" id="cd00586">
    <property type="entry name" value="4HBT"/>
    <property type="match status" value="1"/>
</dbReference>
<keyword evidence="2" id="KW-0378">Hydrolase</keyword>
<sequence length="136" mass="15882">MIEGECRIRPRYGEVDQMGYVYHANYVDYCHFARTELMRSFGINDKVLEENGIMMPVIEMNLKYKKPTAYDEELLVITRISEIPSTRFKFNFEFKNQDNELVCKANSTLVFVKSDSRKPIKAPEIVLNSLNEAIVM</sequence>
<evidence type="ECO:0000256" key="1">
    <source>
        <dbReference type="ARBA" id="ARBA00005953"/>
    </source>
</evidence>
<comment type="caution">
    <text evidence="3">The sequence shown here is derived from an EMBL/GenBank/DDBJ whole genome shotgun (WGS) entry which is preliminary data.</text>
</comment>
<dbReference type="Proteomes" id="UP000248079">
    <property type="component" value="Unassembled WGS sequence"/>
</dbReference>
<dbReference type="RefSeq" id="WP_110358789.1">
    <property type="nucleotide sequence ID" value="NZ_QFLI01000001.1"/>
</dbReference>
<dbReference type="EMBL" id="QFLI01000001">
    <property type="protein sequence ID" value="PXY02628.1"/>
    <property type="molecule type" value="Genomic_DNA"/>
</dbReference>
<gene>
    <name evidence="3" type="ORF">DF185_00605</name>
</gene>
<reference evidence="3 4" key="1">
    <citation type="submission" date="2018-05" db="EMBL/GenBank/DDBJ databases">
        <title>Marinifilum breve JC075T sp. nov., a marine bacterium isolated from Yongle Blue Hole in the South China Sea.</title>
        <authorList>
            <person name="Fu T."/>
        </authorList>
    </citation>
    <scope>NUCLEOTIDE SEQUENCE [LARGE SCALE GENOMIC DNA]</scope>
    <source>
        <strain evidence="3 4">JC075</strain>
    </source>
</reference>
<dbReference type="GO" id="GO:0047617">
    <property type="term" value="F:fatty acyl-CoA hydrolase activity"/>
    <property type="evidence" value="ECO:0007669"/>
    <property type="project" value="TreeGrafter"/>
</dbReference>
<proteinExistence type="inferred from homology"/>
<dbReference type="AlphaFoldDB" id="A0A2V4A1Y9"/>
<accession>A0A2V4A1Y9</accession>
<name>A0A2V4A1Y9_9BACT</name>
<dbReference type="NCBIfam" id="TIGR00051">
    <property type="entry name" value="YbgC/FadM family acyl-CoA thioesterase"/>
    <property type="match status" value="1"/>
</dbReference>
<evidence type="ECO:0000313" key="3">
    <source>
        <dbReference type="EMBL" id="PXY02628.1"/>
    </source>
</evidence>
<dbReference type="InterPro" id="IPR050563">
    <property type="entry name" value="4-hydroxybenzoyl-CoA_TE"/>
</dbReference>
<dbReference type="Pfam" id="PF13279">
    <property type="entry name" value="4HBT_2"/>
    <property type="match status" value="1"/>
</dbReference>
<comment type="similarity">
    <text evidence="1">Belongs to the 4-hydroxybenzoyl-CoA thioesterase family.</text>
</comment>
<dbReference type="InterPro" id="IPR029069">
    <property type="entry name" value="HotDog_dom_sf"/>
</dbReference>
<dbReference type="PANTHER" id="PTHR31793">
    <property type="entry name" value="4-HYDROXYBENZOYL-COA THIOESTERASE FAMILY MEMBER"/>
    <property type="match status" value="1"/>
</dbReference>
<organism evidence="3 4">
    <name type="scientific">Marinifilum breve</name>
    <dbReference type="NCBI Taxonomy" id="2184082"/>
    <lineage>
        <taxon>Bacteria</taxon>
        <taxon>Pseudomonadati</taxon>
        <taxon>Bacteroidota</taxon>
        <taxon>Bacteroidia</taxon>
        <taxon>Marinilabiliales</taxon>
        <taxon>Marinifilaceae</taxon>
    </lineage>
</organism>
<evidence type="ECO:0000256" key="2">
    <source>
        <dbReference type="ARBA" id="ARBA00022801"/>
    </source>
</evidence>
<dbReference type="OrthoDB" id="9800856at2"/>
<dbReference type="InterPro" id="IPR006684">
    <property type="entry name" value="YbgC/YbaW"/>
</dbReference>
<dbReference type="Gene3D" id="3.10.129.10">
    <property type="entry name" value="Hotdog Thioesterase"/>
    <property type="match status" value="1"/>
</dbReference>
<evidence type="ECO:0000313" key="4">
    <source>
        <dbReference type="Proteomes" id="UP000248079"/>
    </source>
</evidence>
<dbReference type="PANTHER" id="PTHR31793:SF27">
    <property type="entry name" value="NOVEL THIOESTERASE SUPERFAMILY DOMAIN AND SAPOSIN A-TYPE DOMAIN CONTAINING PROTEIN (0610012H03RIK)"/>
    <property type="match status" value="1"/>
</dbReference>
<dbReference type="PIRSF" id="PIRSF003230">
    <property type="entry name" value="YbgC"/>
    <property type="match status" value="1"/>
</dbReference>
<dbReference type="SUPFAM" id="SSF54637">
    <property type="entry name" value="Thioesterase/thiol ester dehydrase-isomerase"/>
    <property type="match status" value="1"/>
</dbReference>
<keyword evidence="4" id="KW-1185">Reference proteome</keyword>